<accession>A0ABS5KV07</accession>
<sequence length="378" mass="41006">MVDQIDETVRSLRNLKHLHQGESEKVIRWVRGESARRLADGDPGYLGDLGIALLACHRDEPKAWQYQDIFDHLLRLLIGDAGKGDLGQALRLIGAARHSGHDVDRVAAALLAANRRRVSLTAVFAEDGSTAGVSDTFRACVVHELVLREGTISRRKTIADWAASPAMRNQPLGWLPLHLAPFELDGDQWPHATRPDRVATVSPDVLASWPATDLITPELSQALSAPVMNWVEDSNGRVETGVFGLAEPVRPQSVPEVLAGLGMDFLEPVDGPFRLDVHDTSVWDVWQTLFRAASGGGAYSRGCHGAYSRLFAWQALAALAGASANSPHDEVARSAQACTWHRFDGELPGFFRIFWDIGLVGVRPGGGSIAVLAATDTD</sequence>
<dbReference type="RefSeq" id="WP_212011674.1">
    <property type="nucleotide sequence ID" value="NZ_JAAFYZ010000084.1"/>
</dbReference>
<proteinExistence type="predicted"/>
<evidence type="ECO:0000313" key="1">
    <source>
        <dbReference type="EMBL" id="MBS2549881.1"/>
    </source>
</evidence>
<protein>
    <submittedName>
        <fullName evidence="1">Uncharacterized protein</fullName>
    </submittedName>
</protein>
<organism evidence="1 2">
    <name type="scientific">Catenulispora pinistramenti</name>
    <dbReference type="NCBI Taxonomy" id="2705254"/>
    <lineage>
        <taxon>Bacteria</taxon>
        <taxon>Bacillati</taxon>
        <taxon>Actinomycetota</taxon>
        <taxon>Actinomycetes</taxon>
        <taxon>Catenulisporales</taxon>
        <taxon>Catenulisporaceae</taxon>
        <taxon>Catenulispora</taxon>
    </lineage>
</organism>
<reference evidence="1 2" key="1">
    <citation type="submission" date="2020-02" db="EMBL/GenBank/DDBJ databases">
        <title>Acidophilic actinobacteria isolated from forest soil.</title>
        <authorList>
            <person name="Golinska P."/>
        </authorList>
    </citation>
    <scope>NUCLEOTIDE SEQUENCE [LARGE SCALE GENOMIC DNA]</scope>
    <source>
        <strain evidence="1 2">NL8</strain>
    </source>
</reference>
<keyword evidence="2" id="KW-1185">Reference proteome</keyword>
<dbReference type="InterPro" id="IPR045756">
    <property type="entry name" value="DUF6183"/>
</dbReference>
<evidence type="ECO:0000313" key="2">
    <source>
        <dbReference type="Proteomes" id="UP000730482"/>
    </source>
</evidence>
<gene>
    <name evidence="1" type="ORF">KGQ19_23735</name>
</gene>
<name>A0ABS5KV07_9ACTN</name>
<comment type="caution">
    <text evidence="1">The sequence shown here is derived from an EMBL/GenBank/DDBJ whole genome shotgun (WGS) entry which is preliminary data.</text>
</comment>
<dbReference type="EMBL" id="JAAFYZ010000084">
    <property type="protein sequence ID" value="MBS2549881.1"/>
    <property type="molecule type" value="Genomic_DNA"/>
</dbReference>
<dbReference type="Proteomes" id="UP000730482">
    <property type="component" value="Unassembled WGS sequence"/>
</dbReference>
<dbReference type="Pfam" id="PF19681">
    <property type="entry name" value="DUF6183"/>
    <property type="match status" value="1"/>
</dbReference>